<dbReference type="EC" id="3.1.1.29" evidence="1"/>
<evidence type="ECO:0000256" key="2">
    <source>
        <dbReference type="ARBA" id="ARBA00038225"/>
    </source>
</evidence>
<dbReference type="InterPro" id="IPR000352">
    <property type="entry name" value="Pep_chain_release_fac_I"/>
</dbReference>
<dbReference type="PANTHER" id="PTHR11075:SF54">
    <property type="entry name" value="LARGE RIBOSOMAL SUBUNIT PROTEIN ML62"/>
    <property type="match status" value="1"/>
</dbReference>
<dbReference type="GO" id="GO:0005743">
    <property type="term" value="C:mitochondrial inner membrane"/>
    <property type="evidence" value="ECO:0007669"/>
    <property type="project" value="UniProtKB-ARBA"/>
</dbReference>
<evidence type="ECO:0000256" key="3">
    <source>
        <dbReference type="ARBA" id="ARBA00039441"/>
    </source>
</evidence>
<reference evidence="7" key="1">
    <citation type="submission" date="2025-08" db="UniProtKB">
        <authorList>
            <consortium name="Ensembl"/>
        </authorList>
    </citation>
    <scope>IDENTIFICATION</scope>
</reference>
<dbReference type="OMA" id="QRIAITH"/>
<dbReference type="GeneTree" id="ENSGT00940000174780"/>
<dbReference type="SUPFAM" id="SSF110916">
    <property type="entry name" value="Peptidyl-tRNA hydrolase domain-like"/>
    <property type="match status" value="1"/>
</dbReference>
<dbReference type="Pfam" id="PF00472">
    <property type="entry name" value="RF-1"/>
    <property type="match status" value="1"/>
</dbReference>
<protein>
    <recommendedName>
        <fullName evidence="3">Large ribosomal subunit protein mL62</fullName>
        <ecNumber evidence="1">3.1.1.29</ecNumber>
    </recommendedName>
    <alternativeName>
        <fullName evidence="4">Peptidyl-tRNA hydrolase ICT1, mitochondrial</fullName>
    </alternativeName>
</protein>
<evidence type="ECO:0000259" key="6">
    <source>
        <dbReference type="Pfam" id="PF00472"/>
    </source>
</evidence>
<dbReference type="Gene3D" id="3.30.160.20">
    <property type="match status" value="1"/>
</dbReference>
<dbReference type="AlphaFoldDB" id="A0A8C4ZL59"/>
<name>A0A8C4ZL59_GADMO</name>
<evidence type="ECO:0000256" key="1">
    <source>
        <dbReference type="ARBA" id="ARBA00013260"/>
    </source>
</evidence>
<dbReference type="Proteomes" id="UP000694546">
    <property type="component" value="Chromosome 18"/>
</dbReference>
<reference evidence="7" key="2">
    <citation type="submission" date="2025-09" db="UniProtKB">
        <authorList>
            <consortium name="Ensembl"/>
        </authorList>
    </citation>
    <scope>IDENTIFICATION</scope>
</reference>
<evidence type="ECO:0000256" key="4">
    <source>
        <dbReference type="ARBA" id="ARBA00041531"/>
    </source>
</evidence>
<organism evidence="7 8">
    <name type="scientific">Gadus morhua</name>
    <name type="common">Atlantic cod</name>
    <dbReference type="NCBI Taxonomy" id="8049"/>
    <lineage>
        <taxon>Eukaryota</taxon>
        <taxon>Metazoa</taxon>
        <taxon>Chordata</taxon>
        <taxon>Craniata</taxon>
        <taxon>Vertebrata</taxon>
        <taxon>Euteleostomi</taxon>
        <taxon>Actinopterygii</taxon>
        <taxon>Neopterygii</taxon>
        <taxon>Teleostei</taxon>
        <taxon>Neoteleostei</taxon>
        <taxon>Acanthomorphata</taxon>
        <taxon>Zeiogadaria</taxon>
        <taxon>Gadariae</taxon>
        <taxon>Gadiformes</taxon>
        <taxon>Gadoidei</taxon>
        <taxon>Gadidae</taxon>
        <taxon>Gadus</taxon>
    </lineage>
</organism>
<dbReference type="PANTHER" id="PTHR11075">
    <property type="entry name" value="PEPTIDE CHAIN RELEASE FACTOR"/>
    <property type="match status" value="1"/>
</dbReference>
<evidence type="ECO:0000256" key="5">
    <source>
        <dbReference type="SAM" id="MobiDB-lite"/>
    </source>
</evidence>
<comment type="similarity">
    <text evidence="2">Belongs to the prokaryotic/mitochondrial release factor family. Mitochondrion-specific ribosomal protein mL62 subfamily.</text>
</comment>
<dbReference type="GO" id="GO:0070126">
    <property type="term" value="P:mitochondrial translational termination"/>
    <property type="evidence" value="ECO:0007669"/>
    <property type="project" value="TreeGrafter"/>
</dbReference>
<dbReference type="InterPro" id="IPR052104">
    <property type="entry name" value="Mito_Release_Factor_mL62"/>
</dbReference>
<feature type="region of interest" description="Disordered" evidence="5">
    <location>
        <begin position="198"/>
        <end position="217"/>
    </location>
</feature>
<dbReference type="Ensembl" id="ENSGMOT00000016771.2">
    <property type="protein sequence ID" value="ENSGMOP00000016355.2"/>
    <property type="gene ID" value="ENSGMOG00000015250.2"/>
</dbReference>
<dbReference type="GO" id="GO:0004045">
    <property type="term" value="F:peptidyl-tRNA hydrolase activity"/>
    <property type="evidence" value="ECO:0007669"/>
    <property type="project" value="UniProtKB-EC"/>
</dbReference>
<dbReference type="GO" id="GO:0005762">
    <property type="term" value="C:mitochondrial large ribosomal subunit"/>
    <property type="evidence" value="ECO:0007669"/>
    <property type="project" value="TreeGrafter"/>
</dbReference>
<keyword evidence="8" id="KW-1185">Reference proteome</keyword>
<evidence type="ECO:0000313" key="7">
    <source>
        <dbReference type="Ensembl" id="ENSGMOP00000016355.2"/>
    </source>
</evidence>
<feature type="domain" description="Prokaryotic-type class I peptide chain release factors" evidence="6">
    <location>
        <begin position="81"/>
        <end position="212"/>
    </location>
</feature>
<dbReference type="GO" id="GO:0016150">
    <property type="term" value="F:translation release factor activity, codon nonspecific"/>
    <property type="evidence" value="ECO:0007669"/>
    <property type="project" value="TreeGrafter"/>
</dbReference>
<sequence>MKYPGFPSFVASSNAVKQQSQNFKMATSFAQRYLLSRSFIYHLISQHARFKSAKTSSFLKQVIYSSLGYTLRRDNSQVARVHIPIDRLKVSYCRSGGAGGQHVNKVNTKAEIRFHVQTADWIPLDVRQKIIELSKNRINKAGELLVTSELSRSQRRNLEDCIDKISTIIAEASEKPREPTPEDIALRAVRLKKMNKERLQQKKLHSTIKQSRRVDFD</sequence>
<accession>A0A8C4ZL59</accession>
<evidence type="ECO:0000313" key="8">
    <source>
        <dbReference type="Proteomes" id="UP000694546"/>
    </source>
</evidence>
<proteinExistence type="inferred from homology"/>